<keyword evidence="1" id="KW-1133">Transmembrane helix</keyword>
<evidence type="ECO:0000313" key="3">
    <source>
        <dbReference type="Proteomes" id="UP000012283"/>
    </source>
</evidence>
<accession>N4WA71</accession>
<sequence length="188" mass="22542">MTEKESNLSIQIRSMLEELSQLQVEYWKLTSDFSSWQFWAVIFMLIIPLIILFIAIDKDKMLLLGFYGFNYHVWFAYTNEVGVSLGFWEYPYQPMPYIESFALDASFIPICFMLLYQWSIKYKKNIYLYSILLSALFAFVLKPIMVSGHLFHMFKGVNYFHLFLFYVAFFLLSKLITNLFVWLQHRRG</sequence>
<dbReference type="PATRIC" id="fig|1308866.3.peg.2459"/>
<dbReference type="InterPro" id="IPR048147">
    <property type="entry name" value="CBO0543-like"/>
</dbReference>
<proteinExistence type="predicted"/>
<dbReference type="RefSeq" id="WP_003472135.1">
    <property type="nucleotide sequence ID" value="NZ_APML01000056.1"/>
</dbReference>
<comment type="caution">
    <text evidence="2">The sequence shown here is derived from an EMBL/GenBank/DDBJ whole genome shotgun (WGS) entry which is preliminary data.</text>
</comment>
<feature type="transmembrane region" description="Helical" evidence="1">
    <location>
        <begin position="61"/>
        <end position="77"/>
    </location>
</feature>
<dbReference type="eggNOG" id="ENOG5031GRN">
    <property type="taxonomic scope" value="Bacteria"/>
</dbReference>
<dbReference type="Proteomes" id="UP000012283">
    <property type="component" value="Unassembled WGS sequence"/>
</dbReference>
<feature type="transmembrane region" description="Helical" evidence="1">
    <location>
        <begin position="163"/>
        <end position="183"/>
    </location>
</feature>
<keyword evidence="1" id="KW-0812">Transmembrane</keyword>
<evidence type="ECO:0000256" key="1">
    <source>
        <dbReference type="SAM" id="Phobius"/>
    </source>
</evidence>
<feature type="transmembrane region" description="Helical" evidence="1">
    <location>
        <begin position="36"/>
        <end position="54"/>
    </location>
</feature>
<dbReference type="STRING" id="1308866.J416_12162"/>
<dbReference type="AlphaFoldDB" id="N4WA71"/>
<dbReference type="OrthoDB" id="2591789at2"/>
<reference evidence="2 3" key="1">
    <citation type="submission" date="2013-03" db="EMBL/GenBank/DDBJ databases">
        <title>Draft genome sequence of Gracibacillus halophilus YIM-C55.5, a moderately halophilic and thermophilic organism from the Xiaochaidamu salt lake.</title>
        <authorList>
            <person name="Sugumar T."/>
            <person name="Polireddy D.R."/>
            <person name="Antony A."/>
            <person name="Madhava Y.R."/>
            <person name="Sivakumar N."/>
        </authorList>
    </citation>
    <scope>NUCLEOTIDE SEQUENCE [LARGE SCALE GENOMIC DNA]</scope>
    <source>
        <strain evidence="2 3">YIM-C55.5</strain>
    </source>
</reference>
<dbReference type="NCBIfam" id="NF041644">
    <property type="entry name" value="CBO0543_fam"/>
    <property type="match status" value="1"/>
</dbReference>
<keyword evidence="1" id="KW-0472">Membrane</keyword>
<evidence type="ECO:0000313" key="2">
    <source>
        <dbReference type="EMBL" id="ENH96164.1"/>
    </source>
</evidence>
<protein>
    <submittedName>
        <fullName evidence="2">Uncharacterized protein</fullName>
    </submittedName>
</protein>
<gene>
    <name evidence="2" type="ORF">J416_12162</name>
</gene>
<name>N4WA71_9BACI</name>
<dbReference type="EMBL" id="APML01000056">
    <property type="protein sequence ID" value="ENH96164.1"/>
    <property type="molecule type" value="Genomic_DNA"/>
</dbReference>
<keyword evidence="3" id="KW-1185">Reference proteome</keyword>
<feature type="transmembrane region" description="Helical" evidence="1">
    <location>
        <begin position="128"/>
        <end position="151"/>
    </location>
</feature>
<organism evidence="2 3">
    <name type="scientific">Gracilibacillus halophilus YIM-C55.5</name>
    <dbReference type="NCBI Taxonomy" id="1308866"/>
    <lineage>
        <taxon>Bacteria</taxon>
        <taxon>Bacillati</taxon>
        <taxon>Bacillota</taxon>
        <taxon>Bacilli</taxon>
        <taxon>Bacillales</taxon>
        <taxon>Bacillaceae</taxon>
        <taxon>Gracilibacillus</taxon>
    </lineage>
</organism>
<feature type="transmembrane region" description="Helical" evidence="1">
    <location>
        <begin position="97"/>
        <end position="116"/>
    </location>
</feature>